<dbReference type="STRING" id="327939.BIW53_13800"/>
<feature type="domain" description="Tyrosine-protein phosphatase" evidence="2">
    <location>
        <begin position="88"/>
        <end position="235"/>
    </location>
</feature>
<dbReference type="PROSITE" id="PS50146">
    <property type="entry name" value="DAGK"/>
    <property type="match status" value="1"/>
</dbReference>
<dbReference type="Pfam" id="PF19279">
    <property type="entry name" value="YegS_C"/>
    <property type="match status" value="1"/>
</dbReference>
<keyword evidence="1" id="KW-1133">Transmembrane helix</keyword>
<dbReference type="PROSITE" id="PS50054">
    <property type="entry name" value="TYR_PHOSPHATASE_DUAL"/>
    <property type="match status" value="1"/>
</dbReference>
<dbReference type="SMART" id="SM00195">
    <property type="entry name" value="DSPc"/>
    <property type="match status" value="1"/>
</dbReference>
<dbReference type="FunFam" id="3.90.190.10:FF:000157">
    <property type="entry name" value="Protein-tyrosine phosphatase"/>
    <property type="match status" value="1"/>
</dbReference>
<evidence type="ECO:0008006" key="7">
    <source>
        <dbReference type="Google" id="ProtNLM"/>
    </source>
</evidence>
<dbReference type="Gene3D" id="3.90.190.10">
    <property type="entry name" value="Protein tyrosine phosphatase superfamily"/>
    <property type="match status" value="1"/>
</dbReference>
<keyword evidence="6" id="KW-1185">Reference proteome</keyword>
<dbReference type="Gene3D" id="2.60.200.40">
    <property type="match status" value="1"/>
</dbReference>
<dbReference type="NCBIfam" id="NF009025">
    <property type="entry name" value="PRK12361.1"/>
    <property type="match status" value="1"/>
</dbReference>
<dbReference type="InterPro" id="IPR016064">
    <property type="entry name" value="NAD/diacylglycerol_kinase_sf"/>
</dbReference>
<dbReference type="GO" id="GO:0008929">
    <property type="term" value="F:methylglyoxal synthase activity"/>
    <property type="evidence" value="ECO:0007669"/>
    <property type="project" value="InterPro"/>
</dbReference>
<sequence length="538" mass="59760">MKMIKYYLLMFTLCLTLAWFSIDSWFLFPILWLSISLACVCFAYTTNYPSLFRKSATGAIPLWIKIALLPYLLGTQLYNAFVRHNDKVPAIQEITPNLFLACRLFPTDIEALEAQGINAILDVTAEFDGLNWSAEQEHLYYLNLPVLDHFSPSEAQLVHAINWIKAQHQLGHKVVIHCALGRGRSFFMLCAYLLATEPTLTERQVIENVQSIRSTARLNKKQLKRLLTLSKYIKEHQAPDISLIINPVSGGGKWKEYANQILGLLTQKYKLNCHLTEADTDVTQLVKSLLPNKEHTFVACGGDGTVAQVASALKNTNHTLGILPIGTANALAHVLFGISSKIDPIHSACDALLTHHTLQMDTMLCNDKTALLVVALGIEEKMIDHANREQKNQHGQFAYLQGFLDALLDNKPLNVDIVIDDKPKQNVTGSSLAIANAAPMTTLLAQGGGEPNWQDGLLDITQLEYHQDTKDKLLSLTQLLGNSPTKQESNMHVQHQRATKVTVSSSQPFQYCIDGELDNTTELSIKILPASLSIVTPS</sequence>
<dbReference type="PANTHER" id="PTHR30492">
    <property type="entry name" value="METHYLGLYOXAL SYNTHASE"/>
    <property type="match status" value="1"/>
</dbReference>
<dbReference type="SUPFAM" id="SSF111331">
    <property type="entry name" value="NAD kinase/diacylglycerol kinase-like"/>
    <property type="match status" value="1"/>
</dbReference>
<dbReference type="SUPFAM" id="SSF52799">
    <property type="entry name" value="(Phosphotyrosine protein) phosphatases II"/>
    <property type="match status" value="1"/>
</dbReference>
<evidence type="ECO:0000259" key="2">
    <source>
        <dbReference type="PROSITE" id="PS50054"/>
    </source>
</evidence>
<name>A0A1S1N213_9GAMM</name>
<proteinExistence type="predicted"/>
<dbReference type="PROSITE" id="PS50056">
    <property type="entry name" value="TYR_PHOSPHATASE_2"/>
    <property type="match status" value="1"/>
</dbReference>
<organism evidence="5 6">
    <name type="scientific">Pseudoalteromonas byunsanensis</name>
    <dbReference type="NCBI Taxonomy" id="327939"/>
    <lineage>
        <taxon>Bacteria</taxon>
        <taxon>Pseudomonadati</taxon>
        <taxon>Pseudomonadota</taxon>
        <taxon>Gammaproteobacteria</taxon>
        <taxon>Alteromonadales</taxon>
        <taxon>Pseudoalteromonadaceae</taxon>
        <taxon>Pseudoalteromonas</taxon>
    </lineage>
</organism>
<dbReference type="GO" id="GO:0019242">
    <property type="term" value="P:methylglyoxal biosynthetic process"/>
    <property type="evidence" value="ECO:0007669"/>
    <property type="project" value="InterPro"/>
</dbReference>
<dbReference type="Pfam" id="PF00781">
    <property type="entry name" value="DAGK_cat"/>
    <property type="match status" value="1"/>
</dbReference>
<dbReference type="Proteomes" id="UP000180253">
    <property type="component" value="Unassembled WGS sequence"/>
</dbReference>
<evidence type="ECO:0000259" key="4">
    <source>
        <dbReference type="PROSITE" id="PS50146"/>
    </source>
</evidence>
<dbReference type="InterPro" id="IPR029021">
    <property type="entry name" value="Prot-tyrosine_phosphatase-like"/>
</dbReference>
<gene>
    <name evidence="5" type="ORF">BIW53_13800</name>
</gene>
<dbReference type="GO" id="GO:0016301">
    <property type="term" value="F:kinase activity"/>
    <property type="evidence" value="ECO:0007669"/>
    <property type="project" value="InterPro"/>
</dbReference>
<dbReference type="InterPro" id="IPR000387">
    <property type="entry name" value="Tyr_Pase_dom"/>
</dbReference>
<feature type="transmembrane region" description="Helical" evidence="1">
    <location>
        <begin position="30"/>
        <end position="50"/>
    </location>
</feature>
<feature type="domain" description="DAGKc" evidence="4">
    <location>
        <begin position="236"/>
        <end position="369"/>
    </location>
</feature>
<protein>
    <recommendedName>
        <fullName evidence="7">Diacylglycerol kinase</fullName>
    </recommendedName>
</protein>
<dbReference type="InterPro" id="IPR004363">
    <property type="entry name" value="Methylgl_synth"/>
</dbReference>
<keyword evidence="1" id="KW-0812">Transmembrane</keyword>
<dbReference type="InterPro" id="IPR017438">
    <property type="entry name" value="ATP-NAD_kinase_N"/>
</dbReference>
<dbReference type="Pfam" id="PF00782">
    <property type="entry name" value="DSPc"/>
    <property type="match status" value="1"/>
</dbReference>
<evidence type="ECO:0000256" key="1">
    <source>
        <dbReference type="SAM" id="Phobius"/>
    </source>
</evidence>
<keyword evidence="1" id="KW-0472">Membrane</keyword>
<dbReference type="EMBL" id="MNAN01000032">
    <property type="protein sequence ID" value="OHU95114.1"/>
    <property type="molecule type" value="Genomic_DNA"/>
</dbReference>
<dbReference type="InterPro" id="IPR001206">
    <property type="entry name" value="Diacylglycerol_kinase_cat_dom"/>
</dbReference>
<dbReference type="InterPro" id="IPR020422">
    <property type="entry name" value="TYR_PHOSPHATASE_DUAL_dom"/>
</dbReference>
<dbReference type="Gene3D" id="3.40.50.10330">
    <property type="entry name" value="Probable inorganic polyphosphate/atp-NAD kinase, domain 1"/>
    <property type="match status" value="1"/>
</dbReference>
<accession>A0A1S1N213</accession>
<dbReference type="InterPro" id="IPR045540">
    <property type="entry name" value="YegS/DAGK_C"/>
</dbReference>
<feature type="domain" description="Tyrosine specific protein phosphatases" evidence="3">
    <location>
        <begin position="155"/>
        <end position="224"/>
    </location>
</feature>
<evidence type="ECO:0000313" key="5">
    <source>
        <dbReference type="EMBL" id="OHU95114.1"/>
    </source>
</evidence>
<feature type="transmembrane region" description="Helical" evidence="1">
    <location>
        <begin position="62"/>
        <end position="81"/>
    </location>
</feature>
<comment type="caution">
    <text evidence="5">The sequence shown here is derived from an EMBL/GenBank/DDBJ whole genome shotgun (WGS) entry which is preliminary data.</text>
</comment>
<dbReference type="RefSeq" id="WP_070992626.1">
    <property type="nucleotide sequence ID" value="NZ_CBCSHD010000013.1"/>
</dbReference>
<evidence type="ECO:0000259" key="3">
    <source>
        <dbReference type="PROSITE" id="PS50056"/>
    </source>
</evidence>
<dbReference type="SMART" id="SM00046">
    <property type="entry name" value="DAGKc"/>
    <property type="match status" value="1"/>
</dbReference>
<reference evidence="5 6" key="1">
    <citation type="submission" date="2016-10" db="EMBL/GenBank/DDBJ databases">
        <title>Pseudoalteromonas amylolytica sp. nov., isolated from the surface seawater.</title>
        <authorList>
            <person name="Wu Y.-H."/>
            <person name="Cheng H."/>
            <person name="Jin X.-B."/>
            <person name="Wang C.-S."/>
            <person name="Xu X.-W."/>
        </authorList>
    </citation>
    <scope>NUCLEOTIDE SEQUENCE [LARGE SCALE GENOMIC DNA]</scope>
    <source>
        <strain evidence="5 6">JCM 12483</strain>
    </source>
</reference>
<dbReference type="PANTHER" id="PTHR30492:SF0">
    <property type="entry name" value="METHYLGLYOXAL SYNTHASE"/>
    <property type="match status" value="1"/>
</dbReference>
<dbReference type="GO" id="GO:0005829">
    <property type="term" value="C:cytosol"/>
    <property type="evidence" value="ECO:0007669"/>
    <property type="project" value="TreeGrafter"/>
</dbReference>
<dbReference type="AlphaFoldDB" id="A0A1S1N213"/>
<dbReference type="InterPro" id="IPR000340">
    <property type="entry name" value="Dual-sp_phosphatase_cat-dom"/>
</dbReference>
<evidence type="ECO:0000313" key="6">
    <source>
        <dbReference type="Proteomes" id="UP000180253"/>
    </source>
</evidence>